<dbReference type="Gene3D" id="2.40.30.60">
    <property type="entry name" value="RimM"/>
    <property type="match status" value="1"/>
</dbReference>
<organism evidence="8 9">
    <name type="scientific">Leptolyngbya foveolarum</name>
    <dbReference type="NCBI Taxonomy" id="47253"/>
    <lineage>
        <taxon>Bacteria</taxon>
        <taxon>Bacillati</taxon>
        <taxon>Cyanobacteriota</taxon>
        <taxon>Cyanophyceae</taxon>
        <taxon>Leptolyngbyales</taxon>
        <taxon>Leptolyngbyaceae</taxon>
        <taxon>Leptolyngbya group</taxon>
        <taxon>Leptolyngbya</taxon>
    </lineage>
</organism>
<dbReference type="Gene3D" id="2.30.30.240">
    <property type="entry name" value="PRC-barrel domain"/>
    <property type="match status" value="1"/>
</dbReference>
<dbReference type="PANTHER" id="PTHR33692:SF1">
    <property type="entry name" value="RIBOSOME MATURATION FACTOR RIMM"/>
    <property type="match status" value="1"/>
</dbReference>
<evidence type="ECO:0000256" key="4">
    <source>
        <dbReference type="ARBA" id="ARBA00023186"/>
    </source>
</evidence>
<keyword evidence="1 5" id="KW-0963">Cytoplasm</keyword>
<comment type="caution">
    <text evidence="8">The sequence shown here is derived from an EMBL/GenBank/DDBJ whole genome shotgun (WGS) entry which is preliminary data.</text>
</comment>
<dbReference type="InterPro" id="IPR036976">
    <property type="entry name" value="RimM_N_sf"/>
</dbReference>
<dbReference type="Pfam" id="PF24986">
    <property type="entry name" value="PRC_RimM"/>
    <property type="match status" value="1"/>
</dbReference>
<dbReference type="GO" id="GO:0043022">
    <property type="term" value="F:ribosome binding"/>
    <property type="evidence" value="ECO:0007669"/>
    <property type="project" value="InterPro"/>
</dbReference>
<dbReference type="GO" id="GO:0042274">
    <property type="term" value="P:ribosomal small subunit biogenesis"/>
    <property type="evidence" value="ECO:0007669"/>
    <property type="project" value="UniProtKB-UniRule"/>
</dbReference>
<reference evidence="9" key="1">
    <citation type="submission" date="2018-04" db="EMBL/GenBank/DDBJ databases">
        <authorList>
            <person name="Cornet L."/>
        </authorList>
    </citation>
    <scope>NUCLEOTIDE SEQUENCE [LARGE SCALE GENOMIC DNA]</scope>
</reference>
<evidence type="ECO:0000256" key="2">
    <source>
        <dbReference type="ARBA" id="ARBA00022517"/>
    </source>
</evidence>
<dbReference type="InterPro" id="IPR011961">
    <property type="entry name" value="RimM"/>
</dbReference>
<feature type="domain" description="RimM N-terminal" evidence="6">
    <location>
        <begin position="12"/>
        <end position="95"/>
    </location>
</feature>
<dbReference type="PANTHER" id="PTHR33692">
    <property type="entry name" value="RIBOSOME MATURATION FACTOR RIMM"/>
    <property type="match status" value="1"/>
</dbReference>
<dbReference type="GO" id="GO:0005840">
    <property type="term" value="C:ribosome"/>
    <property type="evidence" value="ECO:0007669"/>
    <property type="project" value="InterPro"/>
</dbReference>
<evidence type="ECO:0000256" key="3">
    <source>
        <dbReference type="ARBA" id="ARBA00022552"/>
    </source>
</evidence>
<evidence type="ECO:0000256" key="5">
    <source>
        <dbReference type="HAMAP-Rule" id="MF_00014"/>
    </source>
</evidence>
<sequence length="221" mass="24703">MADLNEDKWLLIGRIVGAHGLDGYVKVKPESDFPERFEVAGDRWLRKKGAEPVQIRLVSGRFLEGKSQYLVKFDGVNYRDQAEDLRSAELLVEASDRLAVDPGEFHVADLIGLAVVLKSDQSTLGTITNIFTTGHDLLEVTLENQEAVALEQNKSSEKQIEEEHDSMRAKAVQKLRRQKRKNQKKKAPKTLLIPFVESIVPIVDIAAGRIEITPPPGLIDL</sequence>
<comment type="domain">
    <text evidence="5">The PRC barrel domain binds ribosomal protein uS19.</text>
</comment>
<name>A0A2W4U8N0_9CYAN</name>
<protein>
    <recommendedName>
        <fullName evidence="5">Ribosome maturation factor RimM</fullName>
    </recommendedName>
</protein>
<dbReference type="GO" id="GO:0005737">
    <property type="term" value="C:cytoplasm"/>
    <property type="evidence" value="ECO:0007669"/>
    <property type="project" value="UniProtKB-SubCell"/>
</dbReference>
<evidence type="ECO:0000259" key="6">
    <source>
        <dbReference type="Pfam" id="PF01782"/>
    </source>
</evidence>
<evidence type="ECO:0000259" key="7">
    <source>
        <dbReference type="Pfam" id="PF24986"/>
    </source>
</evidence>
<accession>A0A2W4U8N0</accession>
<evidence type="ECO:0000256" key="1">
    <source>
        <dbReference type="ARBA" id="ARBA00022490"/>
    </source>
</evidence>
<keyword evidence="3 5" id="KW-0698">rRNA processing</keyword>
<reference evidence="8 9" key="2">
    <citation type="submission" date="2018-06" db="EMBL/GenBank/DDBJ databases">
        <title>Metagenomic assembly of (sub)arctic Cyanobacteria and their associated microbiome from non-axenic cultures.</title>
        <authorList>
            <person name="Baurain D."/>
        </authorList>
    </citation>
    <scope>NUCLEOTIDE SEQUENCE [LARGE SCALE GENOMIC DNA]</scope>
    <source>
        <strain evidence="8">ULC129bin1</strain>
    </source>
</reference>
<comment type="function">
    <text evidence="5">An accessory protein needed during the final step in the assembly of 30S ribosomal subunit, possibly for assembly of the head region. Essential for efficient processing of 16S rRNA. May be needed both before and after RbfA during the maturation of 16S rRNA. It has affinity for free ribosomal 30S subunits but not for 70S ribosomes.</text>
</comment>
<dbReference type="SUPFAM" id="SSF50447">
    <property type="entry name" value="Translation proteins"/>
    <property type="match status" value="1"/>
</dbReference>
<dbReference type="HAMAP" id="MF_00014">
    <property type="entry name" value="Ribosome_mat_RimM"/>
    <property type="match status" value="1"/>
</dbReference>
<keyword evidence="2 5" id="KW-0690">Ribosome biogenesis</keyword>
<dbReference type="AlphaFoldDB" id="A0A2W4U8N0"/>
<evidence type="ECO:0000313" key="9">
    <source>
        <dbReference type="Proteomes" id="UP000249354"/>
    </source>
</evidence>
<comment type="subunit">
    <text evidence="5">Binds ribosomal protein uS19.</text>
</comment>
<comment type="similarity">
    <text evidence="5">Belongs to the RimM family.</text>
</comment>
<dbReference type="InterPro" id="IPR056792">
    <property type="entry name" value="PRC_RimM"/>
</dbReference>
<feature type="domain" description="Ribosome maturation factor RimM PRC barrel" evidence="7">
    <location>
        <begin position="108"/>
        <end position="218"/>
    </location>
</feature>
<comment type="subcellular location">
    <subcellularLocation>
        <location evidence="5">Cytoplasm</location>
    </subcellularLocation>
</comment>
<dbReference type="EMBL" id="QBMC01000068">
    <property type="protein sequence ID" value="PZO17363.1"/>
    <property type="molecule type" value="Genomic_DNA"/>
</dbReference>
<dbReference type="Pfam" id="PF01782">
    <property type="entry name" value="RimM"/>
    <property type="match status" value="1"/>
</dbReference>
<dbReference type="GO" id="GO:0006364">
    <property type="term" value="P:rRNA processing"/>
    <property type="evidence" value="ECO:0007669"/>
    <property type="project" value="UniProtKB-UniRule"/>
</dbReference>
<gene>
    <name evidence="5" type="primary">rimM</name>
    <name evidence="8" type="ORF">DCF25_11260</name>
</gene>
<dbReference type="InterPro" id="IPR009000">
    <property type="entry name" value="Transl_B-barrel_sf"/>
</dbReference>
<proteinExistence type="inferred from homology"/>
<dbReference type="NCBIfam" id="TIGR02273">
    <property type="entry name" value="16S_RimM"/>
    <property type="match status" value="1"/>
</dbReference>
<keyword evidence="4 5" id="KW-0143">Chaperone</keyword>
<dbReference type="Proteomes" id="UP000249354">
    <property type="component" value="Unassembled WGS sequence"/>
</dbReference>
<evidence type="ECO:0000313" key="8">
    <source>
        <dbReference type="EMBL" id="PZO17363.1"/>
    </source>
</evidence>
<dbReference type="InterPro" id="IPR002676">
    <property type="entry name" value="RimM_N"/>
</dbReference>